<dbReference type="InterPro" id="IPR000182">
    <property type="entry name" value="GNAT_dom"/>
</dbReference>
<dbReference type="Pfam" id="PF14542">
    <property type="entry name" value="Acetyltransf_CG"/>
    <property type="match status" value="1"/>
</dbReference>
<dbReference type="PANTHER" id="PTHR31435">
    <property type="entry name" value="PROTEIN NATD1"/>
    <property type="match status" value="1"/>
</dbReference>
<dbReference type="EMBL" id="QWEG01000001">
    <property type="protein sequence ID" value="RHW43252.1"/>
    <property type="molecule type" value="Genomic_DNA"/>
</dbReference>
<evidence type="ECO:0000313" key="4">
    <source>
        <dbReference type="Proteomes" id="UP000284416"/>
    </source>
</evidence>
<feature type="domain" description="N-acetyltransferase" evidence="2">
    <location>
        <begin position="3"/>
        <end position="95"/>
    </location>
</feature>
<keyword evidence="3" id="KW-0808">Transferase</keyword>
<dbReference type="SUPFAM" id="SSF55729">
    <property type="entry name" value="Acyl-CoA N-acyltransferases (Nat)"/>
    <property type="match status" value="1"/>
</dbReference>
<comment type="caution">
    <text evidence="3">The sequence shown here is derived from an EMBL/GenBank/DDBJ whole genome shotgun (WGS) entry which is preliminary data.</text>
</comment>
<name>A0A417YZF0_9BACI</name>
<dbReference type="Gene3D" id="3.40.630.30">
    <property type="match status" value="1"/>
</dbReference>
<accession>A0A417YZF0</accession>
<dbReference type="OrthoDB" id="9793389at2"/>
<dbReference type="PANTHER" id="PTHR31435:SF10">
    <property type="entry name" value="BSR4717 PROTEIN"/>
    <property type="match status" value="1"/>
</dbReference>
<dbReference type="GO" id="GO:0016747">
    <property type="term" value="F:acyltransferase activity, transferring groups other than amino-acyl groups"/>
    <property type="evidence" value="ECO:0007669"/>
    <property type="project" value="InterPro"/>
</dbReference>
<sequence length="96" mass="10973">MTEIKHGQNEFYIEENGKVIGRIQYVPSGTTDDGKEIITVTHTLVDEDQNGRGLGKKLVYKIGDFARDENKQIIPACSFAKKVLERKEEYRDLLTE</sequence>
<proteinExistence type="predicted"/>
<dbReference type="AlphaFoldDB" id="A0A417YZF0"/>
<reference evidence="3 4" key="1">
    <citation type="journal article" date="2017" name="Int. J. Syst. Evol. Microbiol.">
        <title>Bacillus notoginsengisoli sp. nov., a novel bacterium isolated from the rhizosphere of Panax notoginseng.</title>
        <authorList>
            <person name="Zhang M.Y."/>
            <person name="Cheng J."/>
            <person name="Cai Y."/>
            <person name="Zhang T.Y."/>
            <person name="Wu Y.Y."/>
            <person name="Manikprabhu D."/>
            <person name="Li W.J."/>
            <person name="Zhang Y.X."/>
        </authorList>
    </citation>
    <scope>NUCLEOTIDE SEQUENCE [LARGE SCALE GENOMIC DNA]</scope>
    <source>
        <strain evidence="3 4">JCM 30743</strain>
    </source>
</reference>
<dbReference type="CDD" id="cd04301">
    <property type="entry name" value="NAT_SF"/>
    <property type="match status" value="1"/>
</dbReference>
<evidence type="ECO:0000259" key="1">
    <source>
        <dbReference type="PROSITE" id="PS51186"/>
    </source>
</evidence>
<dbReference type="InterPro" id="IPR045057">
    <property type="entry name" value="Gcn5-rel_NAT"/>
</dbReference>
<dbReference type="PROSITE" id="PS51186">
    <property type="entry name" value="GNAT"/>
    <property type="match status" value="1"/>
</dbReference>
<keyword evidence="4" id="KW-1185">Reference proteome</keyword>
<gene>
    <name evidence="3" type="ORF">D1B31_00815</name>
</gene>
<dbReference type="PROSITE" id="PS51729">
    <property type="entry name" value="GNAT_YJDJ"/>
    <property type="match status" value="1"/>
</dbReference>
<protein>
    <submittedName>
        <fullName evidence="3">N-acetyltransferase</fullName>
    </submittedName>
</protein>
<feature type="domain" description="N-acetyltransferase" evidence="1">
    <location>
        <begin position="1"/>
        <end position="96"/>
    </location>
</feature>
<organism evidence="3 4">
    <name type="scientific">Neobacillus notoginsengisoli</name>
    <dbReference type="NCBI Taxonomy" id="1578198"/>
    <lineage>
        <taxon>Bacteria</taxon>
        <taxon>Bacillati</taxon>
        <taxon>Bacillota</taxon>
        <taxon>Bacilli</taxon>
        <taxon>Bacillales</taxon>
        <taxon>Bacillaceae</taxon>
        <taxon>Neobacillus</taxon>
    </lineage>
</organism>
<evidence type="ECO:0000313" key="3">
    <source>
        <dbReference type="EMBL" id="RHW43252.1"/>
    </source>
</evidence>
<evidence type="ECO:0000259" key="2">
    <source>
        <dbReference type="PROSITE" id="PS51729"/>
    </source>
</evidence>
<dbReference type="Proteomes" id="UP000284416">
    <property type="component" value="Unassembled WGS sequence"/>
</dbReference>
<dbReference type="InterPro" id="IPR031165">
    <property type="entry name" value="GNAT_YJDJ"/>
</dbReference>
<dbReference type="RefSeq" id="WP_118918860.1">
    <property type="nucleotide sequence ID" value="NZ_QWEG01000001.1"/>
</dbReference>
<dbReference type="InterPro" id="IPR016181">
    <property type="entry name" value="Acyl_CoA_acyltransferase"/>
</dbReference>